<dbReference type="Proteomes" id="UP000241462">
    <property type="component" value="Unassembled WGS sequence"/>
</dbReference>
<dbReference type="PANTHER" id="PTHR43539">
    <property type="entry name" value="FLAVIN-BINDING MONOOXYGENASE-LIKE PROTEIN (AFU_ORTHOLOGUE AFUA_4G09220)"/>
    <property type="match status" value="1"/>
</dbReference>
<dbReference type="InterPro" id="IPR036188">
    <property type="entry name" value="FAD/NAD-bd_sf"/>
</dbReference>
<keyword evidence="5" id="KW-1185">Reference proteome</keyword>
<dbReference type="InParanoid" id="A0A2T3A324"/>
<keyword evidence="1" id="KW-0560">Oxidoreductase</keyword>
<accession>A0A2T3A324</accession>
<evidence type="ECO:0000313" key="4">
    <source>
        <dbReference type="EMBL" id="PSR81951.1"/>
    </source>
</evidence>
<name>A0A2T3A324_9PEZI</name>
<dbReference type="GO" id="GO:0050660">
    <property type="term" value="F:flavin adenine dinucleotide binding"/>
    <property type="evidence" value="ECO:0007669"/>
    <property type="project" value="TreeGrafter"/>
</dbReference>
<evidence type="ECO:0000259" key="3">
    <source>
        <dbReference type="Pfam" id="PF07992"/>
    </source>
</evidence>
<dbReference type="EMBL" id="KZ678490">
    <property type="protein sequence ID" value="PSR81951.1"/>
    <property type="molecule type" value="Genomic_DNA"/>
</dbReference>
<feature type="domain" description="FAD/NAD(P)-binding" evidence="3">
    <location>
        <begin position="238"/>
        <end position="462"/>
    </location>
</feature>
<dbReference type="AlphaFoldDB" id="A0A2T3A324"/>
<evidence type="ECO:0000313" key="5">
    <source>
        <dbReference type="Proteomes" id="UP000241462"/>
    </source>
</evidence>
<dbReference type="InterPro" id="IPR023753">
    <property type="entry name" value="FAD/NAD-binding_dom"/>
</dbReference>
<reference evidence="4 5" key="1">
    <citation type="journal article" date="2018" name="Mycol. Prog.">
        <title>Coniella lustricola, a new species from submerged detritus.</title>
        <authorList>
            <person name="Raudabaugh D.B."/>
            <person name="Iturriaga T."/>
            <person name="Carver A."/>
            <person name="Mondo S."/>
            <person name="Pangilinan J."/>
            <person name="Lipzen A."/>
            <person name="He G."/>
            <person name="Amirebrahimi M."/>
            <person name="Grigoriev I.V."/>
            <person name="Miller A.N."/>
        </authorList>
    </citation>
    <scope>NUCLEOTIDE SEQUENCE [LARGE SCALE GENOMIC DNA]</scope>
    <source>
        <strain evidence="4 5">B22-T-1</strain>
    </source>
</reference>
<dbReference type="Gene3D" id="3.50.50.60">
    <property type="entry name" value="FAD/NAD(P)-binding domain"/>
    <property type="match status" value="1"/>
</dbReference>
<dbReference type="OrthoDB" id="74360at2759"/>
<proteinExistence type="predicted"/>
<protein>
    <recommendedName>
        <fullName evidence="3">FAD/NAD(P)-binding domain-containing protein</fullName>
    </recommendedName>
</protein>
<evidence type="ECO:0000256" key="1">
    <source>
        <dbReference type="ARBA" id="ARBA00023002"/>
    </source>
</evidence>
<evidence type="ECO:0000256" key="2">
    <source>
        <dbReference type="SAM" id="MobiDB-lite"/>
    </source>
</evidence>
<organism evidence="4 5">
    <name type="scientific">Coniella lustricola</name>
    <dbReference type="NCBI Taxonomy" id="2025994"/>
    <lineage>
        <taxon>Eukaryota</taxon>
        <taxon>Fungi</taxon>
        <taxon>Dikarya</taxon>
        <taxon>Ascomycota</taxon>
        <taxon>Pezizomycotina</taxon>
        <taxon>Sordariomycetes</taxon>
        <taxon>Sordariomycetidae</taxon>
        <taxon>Diaporthales</taxon>
        <taxon>Schizoparmaceae</taxon>
        <taxon>Coniella</taxon>
    </lineage>
</organism>
<feature type="region of interest" description="Disordered" evidence="2">
    <location>
        <begin position="1"/>
        <end position="45"/>
    </location>
</feature>
<dbReference type="InterPro" id="IPR050982">
    <property type="entry name" value="Auxin_biosynth/cation_transpt"/>
</dbReference>
<dbReference type="Pfam" id="PF07992">
    <property type="entry name" value="Pyr_redox_2"/>
    <property type="match status" value="1"/>
</dbReference>
<dbReference type="PANTHER" id="PTHR43539:SF68">
    <property type="entry name" value="FLAVIN-BINDING MONOOXYGENASE-LIKE PROTEIN (AFU_ORTHOLOGUE AFUA_4G09220)"/>
    <property type="match status" value="1"/>
</dbReference>
<dbReference type="GO" id="GO:0004497">
    <property type="term" value="F:monooxygenase activity"/>
    <property type="evidence" value="ECO:0007669"/>
    <property type="project" value="TreeGrafter"/>
</dbReference>
<dbReference type="SUPFAM" id="SSF51905">
    <property type="entry name" value="FAD/NAD(P)-binding domain"/>
    <property type="match status" value="1"/>
</dbReference>
<gene>
    <name evidence="4" type="ORF">BD289DRAFT_372031</name>
</gene>
<sequence>MSPNEVVLPQSPDPQPSSQRCEPGSINIPIAKWPKTKPFDSSSSSSSVDAVRIAHDLISQLNTHLSRSRDASRTTATASNVASLFHPDECYWRDHLALSWDLQTLKGRAKIAATLAAAAAATASSSSVFEDIAVDASTEYRKPKLSSLNPEQTSSGIVVYLTFATTVGRGRGLARLVHHETEGWKIWTLFTSLEELKGFEEPVGPRRAQGVAHGYHRGRKNWRDRRDEEVEFVNSEPDVLILGAGQAGLTAHARLKMLNVPALIVDANETVGDNWRNRYHQLVLHDPIWYDHLPYIPFPDWWPIFTPKDKLGDFFESYAKLLDLNVWTRSTVTSAVWDDDSKHWTVTVTRRRRRRLLLTDHQEPETETETRTLHPKHIIQSTGHSGKPNLPSIPGMQSFTGDFLGHSSAFCGAKPSSNDDNDHRAGKKAVVVGACNSAHDICQDYFEKGYDVTMVQRSSTCVVSSASICRINLAGMYEEGGPPTQDADLAAWATPAEVFKAVHHELTKVQQVHDGPTLDGLRNAGFALDRGPDDCGLVVKYFQRGGGYYIDVGASQLIIDGKIRVKHGVEIVEVTARGLRCSDGTELEADEVVFATGYQNMRTQARAIFGDAVANRLRDIWGFDQQGEFRALCRPSGHPGFWFHGGNLAVCRYYSRLLALQIKAELEGLAMKEKA</sequence>